<proteinExistence type="predicted"/>
<name>A0A167R9H2_9VIRU</name>
<evidence type="ECO:0000256" key="1">
    <source>
        <dbReference type="ARBA" id="ARBA00001961"/>
    </source>
</evidence>
<dbReference type="PROSITE" id="PS51471">
    <property type="entry name" value="FE2OG_OXY"/>
    <property type="match status" value="1"/>
</dbReference>
<sequence>MIQKKLNYVNIKIIRFMLIINMIHQTYVINLARRHDKRAHMVQEFSKLSENKIELSHIFFDAIDGNNIEQLSQFKFKIPNWFDPNSGKAMTNGEVGCALSHYAIWLEIIKSVDSGSLEKNCKVLILEDDVIFVDNFMEKFHIYETEIKDDYDMFYLHRKPLNIDAEERVGVHIRRPKKSYWTCAYVLTYQGAKKLINANYLDNLIPVDEFLPIMYGCNIYGFEKLFEQYEKLNCYAAYPSLLKLTSNAFNDSETFHSKPYQLSDKFIFDTNKEFSIIYIGPTNGDSYSRFIEYCELYSLPRILLDSTNISDISVIHKNLAEMDNLGDKLFLVISIGPNDYCNLIPTAPPTEIINKFNSICHNRNEIIIPNNETNKTMFCGWGDRIQRMIQDYLDKVDIIKNMTNTALSTAIMFNTFITSDIIKDNTCQIFCCVNSEDDIIYNTTKSKISHKKFGTTPSILFSNETGNLVLNRIQNYTGNNWNEYYGYRNHTEPKVILPTVYISILSDKNPSVVDIIQTIDYPRELLTIVITKGTLNDNYYQEDLEKYIATNCEYYFFINHDCILVNPNVLKELINLNKKFIAPLIRRGDESWTNFWGDLDKNGYYKRSHDYFDIINGERRGCWNVPHVFGTYLIHRSVIEAVPDMFTKNIDIDADMRMCHNIRQRDIHIYLSNMNSYGYIQTELQIAPEIDTTKEVTIFDFFTRRSEWEKKYLHPEYFLNKNNLKHLRCMELCNDVFNFPLFSREFCSELVQTMEKYGKWSGGAGHNIDHRLGHNYYENVPTQDIQLFEVGLDKHWESIVNEYIAPLVRIVYSNYKTKSINLAFVVRYHWQQQSELQEHHDASTYTVNIALNEGGGKDYEGGGSRFIRQNYSSINQEIGTANLHPGKCTHYHKGLKTTAGIRYILVSFIN</sequence>
<dbReference type="SMART" id="SM00702">
    <property type="entry name" value="P4Hc"/>
    <property type="match status" value="1"/>
</dbReference>
<keyword evidence="4" id="KW-0479">Metal-binding</keyword>
<comment type="cofactor">
    <cofactor evidence="1">
        <name>L-ascorbate</name>
        <dbReference type="ChEBI" id="CHEBI:38290"/>
    </cofactor>
</comment>
<dbReference type="GO" id="GO:0005506">
    <property type="term" value="F:iron ion binding"/>
    <property type="evidence" value="ECO:0007669"/>
    <property type="project" value="InterPro"/>
</dbReference>
<dbReference type="InterPro" id="IPR044861">
    <property type="entry name" value="IPNS-like_FE2OG_OXY"/>
</dbReference>
<dbReference type="GO" id="GO:0031418">
    <property type="term" value="F:L-ascorbic acid binding"/>
    <property type="evidence" value="ECO:0007669"/>
    <property type="project" value="UniProtKB-KW"/>
</dbReference>
<evidence type="ECO:0000313" key="14">
    <source>
        <dbReference type="Proteomes" id="UP000241365"/>
    </source>
</evidence>
<dbReference type="PANTHER" id="PTHR10730">
    <property type="entry name" value="PROCOLLAGEN-LYSINE,2-OXOGLUTARATE 5-DIOXYGENASE/GLYCOSYLTRANSFERASE 25 FAMILY MEMBER"/>
    <property type="match status" value="1"/>
</dbReference>
<dbReference type="GO" id="GO:0050211">
    <property type="term" value="F:procollagen galactosyltransferase activity"/>
    <property type="evidence" value="ECO:0007669"/>
    <property type="project" value="TreeGrafter"/>
</dbReference>
<keyword evidence="6" id="KW-0256">Endoplasmic reticulum</keyword>
<evidence type="ECO:0000313" key="13">
    <source>
        <dbReference type="EMBL" id="ANB50445.1"/>
    </source>
</evidence>
<dbReference type="InterPro" id="IPR050757">
    <property type="entry name" value="Collagen_mod_GT25"/>
</dbReference>
<dbReference type="GO" id="GO:0008475">
    <property type="term" value="F:procollagen-lysine 5-dioxygenase activity"/>
    <property type="evidence" value="ECO:0007669"/>
    <property type="project" value="UniProtKB-EC"/>
</dbReference>
<dbReference type="RefSeq" id="YP_010776196.1">
    <property type="nucleotide sequence ID" value="NC_075034.1"/>
</dbReference>
<keyword evidence="14" id="KW-1185">Reference proteome</keyword>
<dbReference type="EC" id="1.14.11.4" evidence="3"/>
<dbReference type="CDD" id="cd06532">
    <property type="entry name" value="Glyco_transf_25"/>
    <property type="match status" value="1"/>
</dbReference>
<dbReference type="SUPFAM" id="SSF53448">
    <property type="entry name" value="Nucleotide-diphospho-sugar transferases"/>
    <property type="match status" value="1"/>
</dbReference>
<evidence type="ECO:0000256" key="7">
    <source>
        <dbReference type="ARBA" id="ARBA00022896"/>
    </source>
</evidence>
<reference evidence="13 14" key="1">
    <citation type="journal article" date="2016" name="Genome Announc.">
        <title>Complete Genome Sequence of a New Megavirus Family Member Isolated from an Inland Water Lake for the First Time in India.</title>
        <authorList>
            <person name="Chatterjee A."/>
            <person name="Ali F."/>
            <person name="Bange D."/>
            <person name="Kondabagil K."/>
        </authorList>
    </citation>
    <scope>NUCLEOTIDE SEQUENCE [LARGE SCALE GENOMIC DNA]</scope>
    <source>
        <strain evidence="13">1</strain>
    </source>
</reference>
<keyword evidence="5" id="KW-0732">Signal</keyword>
<feature type="domain" description="Fe2OG dioxygenase" evidence="12">
    <location>
        <begin position="819"/>
        <end position="910"/>
    </location>
</feature>
<keyword evidence="10" id="KW-0408">Iron</keyword>
<evidence type="ECO:0000256" key="5">
    <source>
        <dbReference type="ARBA" id="ARBA00022729"/>
    </source>
</evidence>
<dbReference type="InterPro" id="IPR029044">
    <property type="entry name" value="Nucleotide-diphossugar_trans"/>
</dbReference>
<evidence type="ECO:0000256" key="6">
    <source>
        <dbReference type="ARBA" id="ARBA00022824"/>
    </source>
</evidence>
<evidence type="ECO:0000256" key="8">
    <source>
        <dbReference type="ARBA" id="ARBA00022964"/>
    </source>
</evidence>
<organism evidence="13 14">
    <name type="scientific">Powai lake megavirus</name>
    <dbReference type="NCBI Taxonomy" id="1842663"/>
    <lineage>
        <taxon>Viruses</taxon>
        <taxon>Varidnaviria</taxon>
        <taxon>Bamfordvirae</taxon>
        <taxon>Nucleocytoviricota</taxon>
        <taxon>Megaviricetes</taxon>
        <taxon>Imitervirales</taxon>
        <taxon>Mimiviridae</taxon>
        <taxon>Megamimivirinae</taxon>
        <taxon>Megavirus</taxon>
        <taxon>Megavirus powaiense</taxon>
    </lineage>
</organism>
<evidence type="ECO:0000256" key="4">
    <source>
        <dbReference type="ARBA" id="ARBA00022723"/>
    </source>
</evidence>
<dbReference type="InterPro" id="IPR002654">
    <property type="entry name" value="Glyco_trans_25"/>
</dbReference>
<dbReference type="PANTHER" id="PTHR10730:SF45">
    <property type="entry name" value="PROCOLLAGEN-LYSINE,2-OXOGLUTARATE 5-DIOXYGENASE"/>
    <property type="match status" value="1"/>
</dbReference>
<keyword evidence="8 13" id="KW-0223">Dioxygenase</keyword>
<comment type="subcellular location">
    <subcellularLocation>
        <location evidence="2">Endoplasmic reticulum</location>
    </subcellularLocation>
</comment>
<protein>
    <recommendedName>
        <fullName evidence="3">procollagen-lysine 5-dioxygenase</fullName>
        <ecNumber evidence="3">1.14.11.4</ecNumber>
    </recommendedName>
</protein>
<keyword evidence="7" id="KW-0847">Vitamin C</keyword>
<accession>A0A167R9H2</accession>
<evidence type="ECO:0000256" key="9">
    <source>
        <dbReference type="ARBA" id="ARBA00023002"/>
    </source>
</evidence>
<dbReference type="Pfam" id="PF01755">
    <property type="entry name" value="Glyco_transf_25"/>
    <property type="match status" value="1"/>
</dbReference>
<keyword evidence="9" id="KW-0560">Oxidoreductase</keyword>
<evidence type="ECO:0000256" key="10">
    <source>
        <dbReference type="ARBA" id="ARBA00023004"/>
    </source>
</evidence>
<dbReference type="Gene3D" id="2.60.120.620">
    <property type="entry name" value="q2cbj1_9rhob like domain"/>
    <property type="match status" value="1"/>
</dbReference>
<evidence type="ECO:0000256" key="11">
    <source>
        <dbReference type="ARBA" id="ARBA00047930"/>
    </source>
</evidence>
<dbReference type="InterPro" id="IPR006620">
    <property type="entry name" value="Pro_4_hyd_alph"/>
</dbReference>
<evidence type="ECO:0000259" key="12">
    <source>
        <dbReference type="PROSITE" id="PS51471"/>
    </source>
</evidence>
<dbReference type="KEGG" id="vg:80512807"/>
<dbReference type="Proteomes" id="UP000241365">
    <property type="component" value="Segment"/>
</dbReference>
<dbReference type="EMBL" id="KU877344">
    <property type="protein sequence ID" value="ANB50445.1"/>
    <property type="molecule type" value="Genomic_DNA"/>
</dbReference>
<evidence type="ECO:0000256" key="2">
    <source>
        <dbReference type="ARBA" id="ARBA00004240"/>
    </source>
</evidence>
<dbReference type="Pfam" id="PF03171">
    <property type="entry name" value="2OG-FeII_Oxy"/>
    <property type="match status" value="1"/>
</dbReference>
<evidence type="ECO:0000256" key="3">
    <source>
        <dbReference type="ARBA" id="ARBA00012264"/>
    </source>
</evidence>
<dbReference type="GeneID" id="80512807"/>
<dbReference type="InterPro" id="IPR005123">
    <property type="entry name" value="Oxoglu/Fe-dep_dioxygenase_dom"/>
</dbReference>
<comment type="catalytic activity">
    <reaction evidence="11">
        <text>L-lysyl-[collagen] + 2-oxoglutarate + O2 = (5R)-5-hydroxy-L-lysyl-[collagen] + succinate + CO2</text>
        <dbReference type="Rhea" id="RHEA:16569"/>
        <dbReference type="Rhea" id="RHEA-COMP:12751"/>
        <dbReference type="Rhea" id="RHEA-COMP:12752"/>
        <dbReference type="ChEBI" id="CHEBI:15379"/>
        <dbReference type="ChEBI" id="CHEBI:16526"/>
        <dbReference type="ChEBI" id="CHEBI:16810"/>
        <dbReference type="ChEBI" id="CHEBI:29969"/>
        <dbReference type="ChEBI" id="CHEBI:30031"/>
        <dbReference type="ChEBI" id="CHEBI:133442"/>
        <dbReference type="EC" id="1.14.11.4"/>
    </reaction>
</comment>